<dbReference type="AlphaFoldDB" id="A0A1W0E449"/>
<dbReference type="EMBL" id="MNPJ01000023">
    <property type="protein sequence ID" value="OQS53989.1"/>
    <property type="molecule type" value="Genomic_DNA"/>
</dbReference>
<keyword evidence="2" id="KW-1185">Reference proteome</keyword>
<evidence type="ECO:0000313" key="1">
    <source>
        <dbReference type="EMBL" id="OQS53989.1"/>
    </source>
</evidence>
<evidence type="ECO:0000313" key="2">
    <source>
        <dbReference type="Proteomes" id="UP000192758"/>
    </source>
</evidence>
<reference evidence="1 2" key="1">
    <citation type="journal article" date="2017" name="Environ. Microbiol.">
        <title>Decay of the glycolytic pathway and adaptation to intranuclear parasitism within Enterocytozoonidae microsporidia.</title>
        <authorList>
            <person name="Wiredu Boakye D."/>
            <person name="Jaroenlak P."/>
            <person name="Prachumwat A."/>
            <person name="Williams T.A."/>
            <person name="Bateman K.S."/>
            <person name="Itsathitphaisarn O."/>
            <person name="Sritunyalucksana K."/>
            <person name="Paszkiewicz K.H."/>
            <person name="Moore K.A."/>
            <person name="Stentiford G.D."/>
            <person name="Williams B.A."/>
        </authorList>
    </citation>
    <scope>NUCLEOTIDE SEQUENCE [LARGE SCALE GENOMIC DNA]</scope>
    <source>
        <strain evidence="1 2">TH1</strain>
    </source>
</reference>
<organism evidence="1 2">
    <name type="scientific">Ecytonucleospora hepatopenaei</name>
    <dbReference type="NCBI Taxonomy" id="646526"/>
    <lineage>
        <taxon>Eukaryota</taxon>
        <taxon>Fungi</taxon>
        <taxon>Fungi incertae sedis</taxon>
        <taxon>Microsporidia</taxon>
        <taxon>Enterocytozoonidae</taxon>
        <taxon>Ecytonucleospora</taxon>
    </lineage>
</organism>
<name>A0A1W0E449_9MICR</name>
<dbReference type="Proteomes" id="UP000192758">
    <property type="component" value="Unassembled WGS sequence"/>
</dbReference>
<sequence>MSKKFETFNLLLQQIQGEDSEYEDSDIVDDIKMEYDANAEVEELSEEVGAPVTYLNNVDIKKEKTADIKYEKGAVINIENGEIVVEKEGKKDANKEDLYYSAEELKKVKVTQQKDNSKILLGKKCKRLSRKKCKNFDE</sequence>
<comment type="caution">
    <text evidence="1">The sequence shown here is derived from an EMBL/GenBank/DDBJ whole genome shotgun (WGS) entry which is preliminary data.</text>
</comment>
<proteinExistence type="predicted"/>
<accession>A0A1W0E449</accession>
<dbReference type="VEuPathDB" id="MicrosporidiaDB:EHP00_529"/>
<gene>
    <name evidence="1" type="ORF">EHP00_529</name>
</gene>
<protein>
    <submittedName>
        <fullName evidence="1">Uncharacterized protein</fullName>
    </submittedName>
</protein>